<dbReference type="EMBL" id="NHYE01000622">
    <property type="protein sequence ID" value="PPR04468.1"/>
    <property type="molecule type" value="Genomic_DNA"/>
</dbReference>
<sequence>MKELEDEEEVDEVRALRTVMVELEDEEGVDEVGSFEDSDSGIYCGGSRLGGNGGHDHIPLLAGR</sequence>
<reference evidence="1 2" key="1">
    <citation type="journal article" date="2018" name="Evol. Lett.">
        <title>Horizontal gene cluster transfer increased hallucinogenic mushroom diversity.</title>
        <authorList>
            <person name="Reynolds H.T."/>
            <person name="Vijayakumar V."/>
            <person name="Gluck-Thaler E."/>
            <person name="Korotkin H.B."/>
            <person name="Matheny P.B."/>
            <person name="Slot J.C."/>
        </authorList>
    </citation>
    <scope>NUCLEOTIDE SEQUENCE [LARGE SCALE GENOMIC DNA]</scope>
    <source>
        <strain evidence="1 2">SRW20</strain>
    </source>
</reference>
<proteinExistence type="predicted"/>
<protein>
    <submittedName>
        <fullName evidence="1">Uncharacterized protein</fullName>
    </submittedName>
</protein>
<evidence type="ECO:0000313" key="2">
    <source>
        <dbReference type="Proteomes" id="UP000284706"/>
    </source>
</evidence>
<gene>
    <name evidence="1" type="ORF">CVT26_002245</name>
</gene>
<organism evidence="1 2">
    <name type="scientific">Gymnopilus dilepis</name>
    <dbReference type="NCBI Taxonomy" id="231916"/>
    <lineage>
        <taxon>Eukaryota</taxon>
        <taxon>Fungi</taxon>
        <taxon>Dikarya</taxon>
        <taxon>Basidiomycota</taxon>
        <taxon>Agaricomycotina</taxon>
        <taxon>Agaricomycetes</taxon>
        <taxon>Agaricomycetidae</taxon>
        <taxon>Agaricales</taxon>
        <taxon>Agaricineae</taxon>
        <taxon>Hymenogastraceae</taxon>
        <taxon>Gymnopilus</taxon>
    </lineage>
</organism>
<comment type="caution">
    <text evidence="1">The sequence shown here is derived from an EMBL/GenBank/DDBJ whole genome shotgun (WGS) entry which is preliminary data.</text>
</comment>
<name>A0A409YN55_9AGAR</name>
<keyword evidence="2" id="KW-1185">Reference proteome</keyword>
<accession>A0A409YN55</accession>
<dbReference type="InParanoid" id="A0A409YN55"/>
<evidence type="ECO:0000313" key="1">
    <source>
        <dbReference type="EMBL" id="PPR04468.1"/>
    </source>
</evidence>
<dbReference type="Proteomes" id="UP000284706">
    <property type="component" value="Unassembled WGS sequence"/>
</dbReference>
<dbReference type="AlphaFoldDB" id="A0A409YN55"/>